<feature type="compositionally biased region" description="Low complexity" evidence="1">
    <location>
        <begin position="99"/>
        <end position="113"/>
    </location>
</feature>
<dbReference type="EMBL" id="JAUEDM010000002">
    <property type="protein sequence ID" value="KAK3325974.1"/>
    <property type="molecule type" value="Genomic_DNA"/>
</dbReference>
<feature type="compositionally biased region" description="Polar residues" evidence="1">
    <location>
        <begin position="125"/>
        <end position="138"/>
    </location>
</feature>
<proteinExistence type="predicted"/>
<keyword evidence="3" id="KW-1185">Reference proteome</keyword>
<sequence>MPTKSHHRSRSSVDRVFDLLADLQDNQIALLLDDLNHTTASNVPVSQAIALFDPGKPKPKPRREFGRSSSPMRTLQAELERRNSKRISSAPEPSYRPKTASPSSTQQQPASPSIPELPPLERSSARPSLTLSPPTNTITRDDRPKTAVSQRSESRGPRGYKRISRPLFLSPTATAELHELLLAYLSDDTPSSATTTATPSPVTPPRASPRFGMFSPFSTRELENDSSPGLDLLEPTPTRLPPHFALGKTVTEPTDNMSSIFEVLAL</sequence>
<dbReference type="AlphaFoldDB" id="A0AAE0IJ89"/>
<dbReference type="Proteomes" id="UP001283341">
    <property type="component" value="Unassembled WGS sequence"/>
</dbReference>
<evidence type="ECO:0000313" key="3">
    <source>
        <dbReference type="Proteomes" id="UP001283341"/>
    </source>
</evidence>
<name>A0AAE0IJ89_9PEZI</name>
<reference evidence="2" key="1">
    <citation type="journal article" date="2023" name="Mol. Phylogenet. Evol.">
        <title>Genome-scale phylogeny and comparative genomics of the fungal order Sordariales.</title>
        <authorList>
            <person name="Hensen N."/>
            <person name="Bonometti L."/>
            <person name="Westerberg I."/>
            <person name="Brannstrom I.O."/>
            <person name="Guillou S."/>
            <person name="Cros-Aarteil S."/>
            <person name="Calhoun S."/>
            <person name="Haridas S."/>
            <person name="Kuo A."/>
            <person name="Mondo S."/>
            <person name="Pangilinan J."/>
            <person name="Riley R."/>
            <person name="LaButti K."/>
            <person name="Andreopoulos B."/>
            <person name="Lipzen A."/>
            <person name="Chen C."/>
            <person name="Yan M."/>
            <person name="Daum C."/>
            <person name="Ng V."/>
            <person name="Clum A."/>
            <person name="Steindorff A."/>
            <person name="Ohm R.A."/>
            <person name="Martin F."/>
            <person name="Silar P."/>
            <person name="Natvig D.O."/>
            <person name="Lalanne C."/>
            <person name="Gautier V."/>
            <person name="Ament-Velasquez S.L."/>
            <person name="Kruys A."/>
            <person name="Hutchinson M.I."/>
            <person name="Powell A.J."/>
            <person name="Barry K."/>
            <person name="Miller A.N."/>
            <person name="Grigoriev I.V."/>
            <person name="Debuchy R."/>
            <person name="Gladieux P."/>
            <person name="Hiltunen Thoren M."/>
            <person name="Johannesson H."/>
        </authorList>
    </citation>
    <scope>NUCLEOTIDE SEQUENCE</scope>
    <source>
        <strain evidence="2">CBS 118394</strain>
    </source>
</reference>
<evidence type="ECO:0000256" key="1">
    <source>
        <dbReference type="SAM" id="MobiDB-lite"/>
    </source>
</evidence>
<gene>
    <name evidence="2" type="ORF">B0H66DRAFT_144732</name>
</gene>
<feature type="region of interest" description="Disordered" evidence="1">
    <location>
        <begin position="190"/>
        <end position="209"/>
    </location>
</feature>
<accession>A0AAE0IJ89</accession>
<feature type="region of interest" description="Disordered" evidence="1">
    <location>
        <begin position="51"/>
        <end position="163"/>
    </location>
</feature>
<feature type="compositionally biased region" description="Low complexity" evidence="1">
    <location>
        <begin position="190"/>
        <end position="200"/>
    </location>
</feature>
<reference evidence="2" key="2">
    <citation type="submission" date="2023-06" db="EMBL/GenBank/DDBJ databases">
        <authorList>
            <consortium name="Lawrence Berkeley National Laboratory"/>
            <person name="Haridas S."/>
            <person name="Hensen N."/>
            <person name="Bonometti L."/>
            <person name="Westerberg I."/>
            <person name="Brannstrom I.O."/>
            <person name="Guillou S."/>
            <person name="Cros-Aarteil S."/>
            <person name="Calhoun S."/>
            <person name="Kuo A."/>
            <person name="Mondo S."/>
            <person name="Pangilinan J."/>
            <person name="Riley R."/>
            <person name="Labutti K."/>
            <person name="Andreopoulos B."/>
            <person name="Lipzen A."/>
            <person name="Chen C."/>
            <person name="Yanf M."/>
            <person name="Daum C."/>
            <person name="Ng V."/>
            <person name="Clum A."/>
            <person name="Steindorff A."/>
            <person name="Ohm R."/>
            <person name="Martin F."/>
            <person name="Silar P."/>
            <person name="Natvig D."/>
            <person name="Lalanne C."/>
            <person name="Gautier V."/>
            <person name="Ament-Velasquez S.L."/>
            <person name="Kruys A."/>
            <person name="Hutchinson M.I."/>
            <person name="Powell A.J."/>
            <person name="Barry K."/>
            <person name="Miller A.N."/>
            <person name="Grigoriev I.V."/>
            <person name="Debuchy R."/>
            <person name="Gladieux P."/>
            <person name="Thoren M.H."/>
            <person name="Johannesson H."/>
        </authorList>
    </citation>
    <scope>NUCLEOTIDE SEQUENCE</scope>
    <source>
        <strain evidence="2">CBS 118394</strain>
    </source>
</reference>
<comment type="caution">
    <text evidence="2">The sequence shown here is derived from an EMBL/GenBank/DDBJ whole genome shotgun (WGS) entry which is preliminary data.</text>
</comment>
<organism evidence="2 3">
    <name type="scientific">Apodospora peruviana</name>
    <dbReference type="NCBI Taxonomy" id="516989"/>
    <lineage>
        <taxon>Eukaryota</taxon>
        <taxon>Fungi</taxon>
        <taxon>Dikarya</taxon>
        <taxon>Ascomycota</taxon>
        <taxon>Pezizomycotina</taxon>
        <taxon>Sordariomycetes</taxon>
        <taxon>Sordariomycetidae</taxon>
        <taxon>Sordariales</taxon>
        <taxon>Lasiosphaeriaceae</taxon>
        <taxon>Apodospora</taxon>
    </lineage>
</organism>
<evidence type="ECO:0000313" key="2">
    <source>
        <dbReference type="EMBL" id="KAK3325974.1"/>
    </source>
</evidence>
<protein>
    <submittedName>
        <fullName evidence="2">Uncharacterized protein</fullName>
    </submittedName>
</protein>